<name>A0AAV7JW54_9METZ</name>
<feature type="compositionally biased region" description="Basic and acidic residues" evidence="1">
    <location>
        <begin position="167"/>
        <end position="182"/>
    </location>
</feature>
<gene>
    <name evidence="2" type="ORF">LOD99_3703</name>
</gene>
<accession>A0AAV7JW54</accession>
<dbReference type="PANTHER" id="PTHR12785">
    <property type="entry name" value="SPLICING FACTOR 3B"/>
    <property type="match status" value="1"/>
</dbReference>
<evidence type="ECO:0000313" key="3">
    <source>
        <dbReference type="Proteomes" id="UP001165289"/>
    </source>
</evidence>
<sequence>MVSNYIYPLILLQDDKGDDEDIDKRLWGELESDDESSDESDNASEEEIAKPPLPEDPGIRTPAGFTTPSGLISVPRGIETPATIELRKRPTEDGHEGGEPPSLFTVLPEKQTTTGTFLTTHTFDLSGIVPGHSAKAPTPAMSSEGVELMLDPSELDMEPSTLQAKFEQKLKDRDDENSTDVKKGKRKKSQTETTKSSSKKMKSFKF</sequence>
<proteinExistence type="predicted"/>
<evidence type="ECO:0000313" key="2">
    <source>
        <dbReference type="EMBL" id="KAI6653177.1"/>
    </source>
</evidence>
<evidence type="ECO:0000256" key="1">
    <source>
        <dbReference type="SAM" id="MobiDB-lite"/>
    </source>
</evidence>
<protein>
    <submittedName>
        <fullName evidence="2">Splicing factor 3B subunit 2</fullName>
    </submittedName>
</protein>
<dbReference type="GO" id="GO:0005689">
    <property type="term" value="C:U12-type spliceosomal complex"/>
    <property type="evidence" value="ECO:0007669"/>
    <property type="project" value="TreeGrafter"/>
</dbReference>
<dbReference type="EMBL" id="JAKMXF010000288">
    <property type="protein sequence ID" value="KAI6653177.1"/>
    <property type="molecule type" value="Genomic_DNA"/>
</dbReference>
<dbReference type="Proteomes" id="UP001165289">
    <property type="component" value="Unassembled WGS sequence"/>
</dbReference>
<feature type="compositionally biased region" description="Acidic residues" evidence="1">
    <location>
        <begin position="30"/>
        <end position="46"/>
    </location>
</feature>
<keyword evidence="3" id="KW-1185">Reference proteome</keyword>
<feature type="compositionally biased region" description="Basic and acidic residues" evidence="1">
    <location>
        <begin position="85"/>
        <end position="98"/>
    </location>
</feature>
<feature type="region of interest" description="Disordered" evidence="1">
    <location>
        <begin position="167"/>
        <end position="206"/>
    </location>
</feature>
<organism evidence="2 3">
    <name type="scientific">Oopsacas minuta</name>
    <dbReference type="NCBI Taxonomy" id="111878"/>
    <lineage>
        <taxon>Eukaryota</taxon>
        <taxon>Metazoa</taxon>
        <taxon>Porifera</taxon>
        <taxon>Hexactinellida</taxon>
        <taxon>Hexasterophora</taxon>
        <taxon>Lyssacinosida</taxon>
        <taxon>Leucopsacidae</taxon>
        <taxon>Oopsacas</taxon>
    </lineage>
</organism>
<comment type="caution">
    <text evidence="2">The sequence shown here is derived from an EMBL/GenBank/DDBJ whole genome shotgun (WGS) entry which is preliminary data.</text>
</comment>
<feature type="region of interest" description="Disordered" evidence="1">
    <location>
        <begin position="12"/>
        <end position="106"/>
    </location>
</feature>
<feature type="compositionally biased region" description="Basic residues" evidence="1">
    <location>
        <begin position="197"/>
        <end position="206"/>
    </location>
</feature>
<dbReference type="AlphaFoldDB" id="A0AAV7JW54"/>
<dbReference type="PANTHER" id="PTHR12785:SF6">
    <property type="entry name" value="SPLICING FACTOR 3B SUBUNIT 2"/>
    <property type="match status" value="1"/>
</dbReference>
<dbReference type="InterPro" id="IPR052584">
    <property type="entry name" value="U2_snRNP_Complex_Component"/>
</dbReference>
<reference evidence="2 3" key="1">
    <citation type="journal article" date="2023" name="BMC Biol.">
        <title>The compact genome of the sponge Oopsacas minuta (Hexactinellida) is lacking key metazoan core genes.</title>
        <authorList>
            <person name="Santini S."/>
            <person name="Schenkelaars Q."/>
            <person name="Jourda C."/>
            <person name="Duchesne M."/>
            <person name="Belahbib H."/>
            <person name="Rocher C."/>
            <person name="Selva M."/>
            <person name="Riesgo A."/>
            <person name="Vervoort M."/>
            <person name="Leys S.P."/>
            <person name="Kodjabachian L."/>
            <person name="Le Bivic A."/>
            <person name="Borchiellini C."/>
            <person name="Claverie J.M."/>
            <person name="Renard E."/>
        </authorList>
    </citation>
    <scope>NUCLEOTIDE SEQUENCE [LARGE SCALE GENOMIC DNA]</scope>
    <source>
        <strain evidence="2">SPO-2</strain>
    </source>
</reference>